<dbReference type="InterPro" id="IPR036249">
    <property type="entry name" value="Thioredoxin-like_sf"/>
</dbReference>
<dbReference type="PANTHER" id="PTHR19991:SF2">
    <property type="entry name" value="GH08893P"/>
    <property type="match status" value="1"/>
</dbReference>
<dbReference type="SUPFAM" id="SSF52833">
    <property type="entry name" value="Thioredoxin-like"/>
    <property type="match status" value="1"/>
</dbReference>
<evidence type="ECO:0000256" key="1">
    <source>
        <dbReference type="SAM" id="Phobius"/>
    </source>
</evidence>
<accession>A0A078A0I3</accession>
<evidence type="ECO:0000313" key="4">
    <source>
        <dbReference type="Proteomes" id="UP000039865"/>
    </source>
</evidence>
<feature type="signal peptide" evidence="2">
    <location>
        <begin position="1"/>
        <end position="19"/>
    </location>
</feature>
<keyword evidence="1" id="KW-0472">Membrane</keyword>
<gene>
    <name evidence="3" type="primary">Contig4012.g4298</name>
    <name evidence="3" type="ORF">STYLEM_4345</name>
</gene>
<feature type="chain" id="PRO_5001729110" evidence="2">
    <location>
        <begin position="20"/>
        <end position="205"/>
    </location>
</feature>
<sequence length="205" mass="23139">MRLLKYTLLVSLIANSVYLAPKGPKRSKELNDKTFEHDTQATTGSTTGDWFVNFCSKKNKRCREIEPLWDELAEKLFGRLSVAHVDLKRKFYQFDGNSDDIEALHQFAIDSYPDAKLQGDIPQELSAFSSLWKNLLDLIEMVGEQINKVVMKNETEVNYAGMAVFFGIPLIIIFSMCVLILGGQEDSGIVGAKKQVADKNIKKNK</sequence>
<dbReference type="Gene3D" id="3.40.30.10">
    <property type="entry name" value="Glutaredoxin"/>
    <property type="match status" value="1"/>
</dbReference>
<proteinExistence type="predicted"/>
<evidence type="ECO:0000256" key="2">
    <source>
        <dbReference type="SAM" id="SignalP"/>
    </source>
</evidence>
<reference evidence="3 4" key="1">
    <citation type="submission" date="2014-06" db="EMBL/GenBank/DDBJ databases">
        <authorList>
            <person name="Swart Estienne"/>
        </authorList>
    </citation>
    <scope>NUCLEOTIDE SEQUENCE [LARGE SCALE GENOMIC DNA]</scope>
    <source>
        <strain evidence="3 4">130c</strain>
    </source>
</reference>
<dbReference type="OrthoDB" id="72053at2759"/>
<name>A0A078A0I3_STYLE</name>
<dbReference type="AlphaFoldDB" id="A0A078A0I3"/>
<dbReference type="Proteomes" id="UP000039865">
    <property type="component" value="Unassembled WGS sequence"/>
</dbReference>
<feature type="transmembrane region" description="Helical" evidence="1">
    <location>
        <begin position="159"/>
        <end position="181"/>
    </location>
</feature>
<evidence type="ECO:0000313" key="3">
    <source>
        <dbReference type="EMBL" id="CDW75357.1"/>
    </source>
</evidence>
<protein>
    <submittedName>
        <fullName evidence="3">Uncharacterized protein</fullName>
    </submittedName>
</protein>
<dbReference type="EMBL" id="CCKQ01004205">
    <property type="protein sequence ID" value="CDW75357.1"/>
    <property type="molecule type" value="Genomic_DNA"/>
</dbReference>
<keyword evidence="1" id="KW-0812">Transmembrane</keyword>
<organism evidence="3 4">
    <name type="scientific">Stylonychia lemnae</name>
    <name type="common">Ciliate</name>
    <dbReference type="NCBI Taxonomy" id="5949"/>
    <lineage>
        <taxon>Eukaryota</taxon>
        <taxon>Sar</taxon>
        <taxon>Alveolata</taxon>
        <taxon>Ciliophora</taxon>
        <taxon>Intramacronucleata</taxon>
        <taxon>Spirotrichea</taxon>
        <taxon>Stichotrichia</taxon>
        <taxon>Sporadotrichida</taxon>
        <taxon>Oxytrichidae</taxon>
        <taxon>Stylonychinae</taxon>
        <taxon>Stylonychia</taxon>
    </lineage>
</organism>
<dbReference type="InParanoid" id="A0A078A0I3"/>
<keyword evidence="1" id="KW-1133">Transmembrane helix</keyword>
<dbReference type="PANTHER" id="PTHR19991">
    <property type="entry name" value="L 2 01289"/>
    <property type="match status" value="1"/>
</dbReference>
<keyword evidence="2" id="KW-0732">Signal</keyword>
<keyword evidence="4" id="KW-1185">Reference proteome</keyword>